<feature type="coiled-coil region" evidence="1">
    <location>
        <begin position="18"/>
        <end position="45"/>
    </location>
</feature>
<evidence type="ECO:0000256" key="2">
    <source>
        <dbReference type="SAM" id="MobiDB-lite"/>
    </source>
</evidence>
<gene>
    <name evidence="3" type="ORF">Fcan01_28406</name>
</gene>
<reference evidence="3 4" key="1">
    <citation type="submission" date="2015-12" db="EMBL/GenBank/DDBJ databases">
        <title>The genome of Folsomia candida.</title>
        <authorList>
            <person name="Faddeeva A."/>
            <person name="Derks M.F."/>
            <person name="Anvar Y."/>
            <person name="Smit S."/>
            <person name="Van Straalen N."/>
            <person name="Roelofs D."/>
        </authorList>
    </citation>
    <scope>NUCLEOTIDE SEQUENCE [LARGE SCALE GENOMIC DNA]</scope>
    <source>
        <strain evidence="3 4">VU population</strain>
        <tissue evidence="3">Whole body</tissue>
    </source>
</reference>
<feature type="compositionally biased region" description="Polar residues" evidence="2">
    <location>
        <begin position="516"/>
        <end position="532"/>
    </location>
</feature>
<sequence>MGIIFWGLRLTGPSYDNSDEDSDDVEDLNEEVQDVDEEVEDVDVEVEDIGMEDGNVASECNEVEGDLFVNSETGPVTAPQLSWPWLVQRFRDTPEVVEQFRGNVCMKGRAWLLAVTRFCAQTPVAEWEKTIGLFGNSCAKVFFQTSRGIQQEDVRLTAKGQESQAHIKRMFAEPSRSFTRHHLQALIMFLMERLADRKNNSTSFATGNPIFQYIYKIYEEKFPAEAKLWQGTTIQVPREFCLEFKGSENAMHGRVEKGERYCPYLWAKEDSQLQDELMSASEINARAALYTDNPDAFNLDAEVYRRNAFDRQYKRLSITVAENERKLKKQKQEKAAWKAFCEESKKEVQVRSFFHCLVGIALEGYVSKIGAADLDVASIEVQDRILATLCKKLKVDKPTENRRLICDASNRWNYNSEFLLRNLPPVREDTRLQREEVDEMVDEGGDEAPIQPRKKKLKKVKQSGHSSPKVYLPKDQPPVVREEMDRGESSLGFPKPGPPKPDSKARLKSPTRLYSKPNSKAQAQARPSSDLKSPTRPKPNGLFVEKARPGPSPTGFEPRPVGLSRASG</sequence>
<evidence type="ECO:0000256" key="1">
    <source>
        <dbReference type="SAM" id="Coils"/>
    </source>
</evidence>
<name>A0A226CWD9_FOLCA</name>
<organism evidence="3 4">
    <name type="scientific">Folsomia candida</name>
    <name type="common">Springtail</name>
    <dbReference type="NCBI Taxonomy" id="158441"/>
    <lineage>
        <taxon>Eukaryota</taxon>
        <taxon>Metazoa</taxon>
        <taxon>Ecdysozoa</taxon>
        <taxon>Arthropoda</taxon>
        <taxon>Hexapoda</taxon>
        <taxon>Collembola</taxon>
        <taxon>Entomobryomorpha</taxon>
        <taxon>Isotomoidea</taxon>
        <taxon>Isotomidae</taxon>
        <taxon>Proisotominae</taxon>
        <taxon>Folsomia</taxon>
    </lineage>
</organism>
<feature type="compositionally biased region" description="Basic residues" evidence="2">
    <location>
        <begin position="452"/>
        <end position="462"/>
    </location>
</feature>
<dbReference type="Proteomes" id="UP000198287">
    <property type="component" value="Unassembled WGS sequence"/>
</dbReference>
<evidence type="ECO:0000313" key="3">
    <source>
        <dbReference type="EMBL" id="OXA36828.1"/>
    </source>
</evidence>
<dbReference type="AlphaFoldDB" id="A0A226CWD9"/>
<proteinExistence type="predicted"/>
<keyword evidence="1" id="KW-0175">Coiled coil</keyword>
<feature type="region of interest" description="Disordered" evidence="2">
    <location>
        <begin position="440"/>
        <end position="568"/>
    </location>
</feature>
<evidence type="ECO:0000313" key="4">
    <source>
        <dbReference type="Proteomes" id="UP000198287"/>
    </source>
</evidence>
<accession>A0A226CWD9</accession>
<keyword evidence="4" id="KW-1185">Reference proteome</keyword>
<comment type="caution">
    <text evidence="3">The sequence shown here is derived from an EMBL/GenBank/DDBJ whole genome shotgun (WGS) entry which is preliminary data.</text>
</comment>
<dbReference type="EMBL" id="LNIX01000071">
    <property type="protein sequence ID" value="OXA36828.1"/>
    <property type="molecule type" value="Genomic_DNA"/>
</dbReference>
<protein>
    <submittedName>
        <fullName evidence="3">Uncharacterized protein</fullName>
    </submittedName>
</protein>